<dbReference type="PANTHER" id="PTHR44196:SF1">
    <property type="entry name" value="DEHYDROGENASE_REDUCTASE SDR FAMILY MEMBER 7B"/>
    <property type="match status" value="1"/>
</dbReference>
<protein>
    <submittedName>
        <fullName evidence="4">Short-subunit dehydrogenase</fullName>
    </submittedName>
</protein>
<dbReference type="OrthoDB" id="4690547at2"/>
<evidence type="ECO:0000259" key="3">
    <source>
        <dbReference type="SMART" id="SM00822"/>
    </source>
</evidence>
<dbReference type="InterPro" id="IPR057326">
    <property type="entry name" value="KR_dom"/>
</dbReference>
<organism evidence="4 5">
    <name type="scientific">Saccharothrix variisporea</name>
    <dbReference type="NCBI Taxonomy" id="543527"/>
    <lineage>
        <taxon>Bacteria</taxon>
        <taxon>Bacillati</taxon>
        <taxon>Actinomycetota</taxon>
        <taxon>Actinomycetes</taxon>
        <taxon>Pseudonocardiales</taxon>
        <taxon>Pseudonocardiaceae</taxon>
        <taxon>Saccharothrix</taxon>
    </lineage>
</organism>
<dbReference type="SUPFAM" id="SSF51735">
    <property type="entry name" value="NAD(P)-binding Rossmann-fold domains"/>
    <property type="match status" value="1"/>
</dbReference>
<dbReference type="EMBL" id="RBXR01000001">
    <property type="protein sequence ID" value="RKT69392.1"/>
    <property type="molecule type" value="Genomic_DNA"/>
</dbReference>
<dbReference type="PANTHER" id="PTHR44196">
    <property type="entry name" value="DEHYDROGENASE/REDUCTASE SDR FAMILY MEMBER 7B"/>
    <property type="match status" value="1"/>
</dbReference>
<name>A0A495X5Y4_9PSEU</name>
<gene>
    <name evidence="4" type="ORF">DFJ66_2612</name>
</gene>
<dbReference type="Gene3D" id="3.40.50.720">
    <property type="entry name" value="NAD(P)-binding Rossmann-like Domain"/>
    <property type="match status" value="1"/>
</dbReference>
<keyword evidence="2" id="KW-0560">Oxidoreductase</keyword>
<dbReference type="PROSITE" id="PS00061">
    <property type="entry name" value="ADH_SHORT"/>
    <property type="match status" value="1"/>
</dbReference>
<comment type="caution">
    <text evidence="4">The sequence shown here is derived from an EMBL/GenBank/DDBJ whole genome shotgun (WGS) entry which is preliminary data.</text>
</comment>
<evidence type="ECO:0000256" key="1">
    <source>
        <dbReference type="ARBA" id="ARBA00006484"/>
    </source>
</evidence>
<keyword evidence="5" id="KW-1185">Reference proteome</keyword>
<evidence type="ECO:0000256" key="2">
    <source>
        <dbReference type="ARBA" id="ARBA00023002"/>
    </source>
</evidence>
<proteinExistence type="inferred from homology"/>
<dbReference type="InterPro" id="IPR020904">
    <property type="entry name" value="Sc_DH/Rdtase_CS"/>
</dbReference>
<dbReference type="GO" id="GO:0016020">
    <property type="term" value="C:membrane"/>
    <property type="evidence" value="ECO:0007669"/>
    <property type="project" value="TreeGrafter"/>
</dbReference>
<evidence type="ECO:0000313" key="5">
    <source>
        <dbReference type="Proteomes" id="UP000272729"/>
    </source>
</evidence>
<dbReference type="AlphaFoldDB" id="A0A495X5Y4"/>
<accession>A0A495X5Y4</accession>
<dbReference type="InterPro" id="IPR036291">
    <property type="entry name" value="NAD(P)-bd_dom_sf"/>
</dbReference>
<comment type="similarity">
    <text evidence="1">Belongs to the short-chain dehydrogenases/reductases (SDR) family.</text>
</comment>
<dbReference type="Proteomes" id="UP000272729">
    <property type="component" value="Unassembled WGS sequence"/>
</dbReference>
<dbReference type="GO" id="GO:0016491">
    <property type="term" value="F:oxidoreductase activity"/>
    <property type="evidence" value="ECO:0007669"/>
    <property type="project" value="UniProtKB-KW"/>
</dbReference>
<dbReference type="PRINTS" id="PR00081">
    <property type="entry name" value="GDHRDH"/>
</dbReference>
<dbReference type="Pfam" id="PF00106">
    <property type="entry name" value="adh_short"/>
    <property type="match status" value="1"/>
</dbReference>
<evidence type="ECO:0000313" key="4">
    <source>
        <dbReference type="EMBL" id="RKT69392.1"/>
    </source>
</evidence>
<sequence>MSYFDGKVAVITGAGSGIGRALAVELSRQGAHLALLDQDSAALAETARRCELPGVRVVTQTVDVTDWGSMQAAAGTVAKELGGAGAVFAVAGIIHRGSVLESEVSDIELVMSVNWLGVVHTVKAFLAQVIASTDGRIVTFSSAFGLAAISKYSAYNSSKFAVRAFSESLRQEMSLSRHRVPVTCVYPGGVRTPIVRNGLFAASENPEAVTKSFETRIARMTPEQAAAIVLKGVERGRARVFVGSDARLVAALVRVVGGHYQDLVPKLVRLLRRRTPSGRS</sequence>
<reference evidence="4 5" key="1">
    <citation type="submission" date="2018-10" db="EMBL/GenBank/DDBJ databases">
        <title>Sequencing the genomes of 1000 actinobacteria strains.</title>
        <authorList>
            <person name="Klenk H.-P."/>
        </authorList>
    </citation>
    <scope>NUCLEOTIDE SEQUENCE [LARGE SCALE GENOMIC DNA]</scope>
    <source>
        <strain evidence="4 5">DSM 43911</strain>
    </source>
</reference>
<dbReference type="SMART" id="SM00822">
    <property type="entry name" value="PKS_KR"/>
    <property type="match status" value="1"/>
</dbReference>
<dbReference type="InterPro" id="IPR002347">
    <property type="entry name" value="SDR_fam"/>
</dbReference>
<feature type="domain" description="Ketoreductase" evidence="3">
    <location>
        <begin position="7"/>
        <end position="191"/>
    </location>
</feature>
<dbReference type="RefSeq" id="WP_121231080.1">
    <property type="nucleotide sequence ID" value="NZ_JBIUBA010000002.1"/>
</dbReference>